<evidence type="ECO:0000256" key="2">
    <source>
        <dbReference type="ARBA" id="ARBA00022448"/>
    </source>
</evidence>
<dbReference type="InterPro" id="IPR036942">
    <property type="entry name" value="Beta-barrel_TonB_sf"/>
</dbReference>
<dbReference type="Gene3D" id="2.60.40.1120">
    <property type="entry name" value="Carboxypeptidase-like, regulatory domain"/>
    <property type="match status" value="1"/>
</dbReference>
<evidence type="ECO:0000256" key="1">
    <source>
        <dbReference type="ARBA" id="ARBA00004571"/>
    </source>
</evidence>
<dbReference type="Pfam" id="PF07715">
    <property type="entry name" value="Plug"/>
    <property type="match status" value="1"/>
</dbReference>
<evidence type="ECO:0000259" key="8">
    <source>
        <dbReference type="Pfam" id="PF07715"/>
    </source>
</evidence>
<dbReference type="InterPro" id="IPR039426">
    <property type="entry name" value="TonB-dep_rcpt-like"/>
</dbReference>
<dbReference type="InterPro" id="IPR037066">
    <property type="entry name" value="Plug_dom_sf"/>
</dbReference>
<evidence type="ECO:0000256" key="7">
    <source>
        <dbReference type="PROSITE-ProRule" id="PRU01360"/>
    </source>
</evidence>
<comment type="subcellular location">
    <subcellularLocation>
        <location evidence="1 7">Cell outer membrane</location>
        <topology evidence="1 7">Multi-pass membrane protein</topology>
    </subcellularLocation>
</comment>
<evidence type="ECO:0000256" key="6">
    <source>
        <dbReference type="ARBA" id="ARBA00023237"/>
    </source>
</evidence>
<name>A0ABW4I8V6_9SPHI</name>
<dbReference type="SUPFAM" id="SSF49464">
    <property type="entry name" value="Carboxypeptidase regulatory domain-like"/>
    <property type="match status" value="1"/>
</dbReference>
<dbReference type="Proteomes" id="UP001597118">
    <property type="component" value="Unassembled WGS sequence"/>
</dbReference>
<protein>
    <submittedName>
        <fullName evidence="9">TonB-dependent receptor</fullName>
    </submittedName>
</protein>
<evidence type="ECO:0000256" key="3">
    <source>
        <dbReference type="ARBA" id="ARBA00022452"/>
    </source>
</evidence>
<dbReference type="SUPFAM" id="SSF56935">
    <property type="entry name" value="Porins"/>
    <property type="match status" value="1"/>
</dbReference>
<accession>A0ABW4I8V6</accession>
<evidence type="ECO:0000256" key="4">
    <source>
        <dbReference type="ARBA" id="ARBA00022692"/>
    </source>
</evidence>
<sequence>MKLNVFTGFRLIPKGLYKFMLVMKIAFFILLMSFLSVSASVYSQKVSLNVNNAKVKDVLNSLKQQTGYRFLYSTEIIEKSSLVSLEVNNIELLEALDKCFKGQAVDFIVKDKTVVIKEKPLLVITPVLAPPIKGKVVDVQGTPLAGVFVKTKNGKKTAVTSASGNFSIVSDGDNILMFSFVGFESQEVDINGKTSLNIILKEASQALNQVVVVGYGTVDKKDLTGAVATVDVKEMAKAPVVNFDQALAGRVSGVSVANNDGQPGQNASIVIRGGNSLTQSNEPLYVIDGFPMEDFSSSALSPNDIASISVLKDASATAIYGSRGANGVIVIETKRGVVGKPVIEYNVSVGIQKAINKMELMGAYDFVKYQDEIYPALAKKYYLEDKGKKLEDYIGAPTLDLQNSLFRTAPLQIHNLSLRGGNVNTKYSISSTLYNQEGIVINSGNKRYQGRASLDQTINKKLKTGISIGLANSNATGTPLNTGPTSSATSYTLYRAWGYRPVTASNIDLEDLLVDPETEGLNLMINPVISLKNEIYGNKYTDINLNAYVNYEIINGLNLKITGGTNSRNNQYKYFYNSQTYRATPKNSSNIRGTYGGVINRNYSGWLNENTLNYKKRINKVHIIDVLAGFTMQERSSESFGFEADHIPVEELEFSSLTSGDPYRNSSSESYNRLASFLSRINYSYKGKYLFTASFRADGSSKFLGKNRWGYFPSTSFAWKVKEESFLKNVSSVSEAKLRVGYGVTGNNRVGDFDKFPGLIYSEYDGGYSFNDADPSKAVVVTNIGNSSLKWESTEQTNLGLDVGFLKNKINVTVDLYRKVTKDLLLLANLPRSTGFINAYRNIGSVENKGLEISLNTVNINTGKFQWESNFNISFNKNKILSLVEGEDNLQTKISWETNYSGSPYIAKVGYPAALYYGYIWDGNYQYTDFNEIYPGVYKLKPTVTTNGNNADAIQPGDVKYRDINGDLVVNSNDLTIIGNPSPKHIGGFNNTFSYGSFSVSALLQWSYGNDILNANRLVMEGNGLFRPLLNQFATYANRWTPENQNNTLYRSGGHGPIGAYSSRVIEDGSFLRLKTVSFFYKLPEKIVKKASLSDLRINVTAQNLLTWTNYSGMDPEVSTRNSALTPGFDYSAYPMAKSIVFGLNAKF</sequence>
<organism evidence="9 10">
    <name type="scientific">Pseudopedobacter beijingensis</name>
    <dbReference type="NCBI Taxonomy" id="1207056"/>
    <lineage>
        <taxon>Bacteria</taxon>
        <taxon>Pseudomonadati</taxon>
        <taxon>Bacteroidota</taxon>
        <taxon>Sphingobacteriia</taxon>
        <taxon>Sphingobacteriales</taxon>
        <taxon>Sphingobacteriaceae</taxon>
        <taxon>Pseudopedobacter</taxon>
    </lineage>
</organism>
<gene>
    <name evidence="9" type="ORF">ACFSAH_00995</name>
</gene>
<comment type="similarity">
    <text evidence="7">Belongs to the TonB-dependent receptor family.</text>
</comment>
<dbReference type="NCBIfam" id="TIGR04056">
    <property type="entry name" value="OMP_RagA_SusC"/>
    <property type="match status" value="1"/>
</dbReference>
<keyword evidence="3 7" id="KW-1134">Transmembrane beta strand</keyword>
<dbReference type="InterPro" id="IPR023997">
    <property type="entry name" value="TonB-dep_OMP_SusC/RagA_CS"/>
</dbReference>
<dbReference type="InterPro" id="IPR023996">
    <property type="entry name" value="TonB-dep_OMP_SusC/RagA"/>
</dbReference>
<comment type="caution">
    <text evidence="9">The sequence shown here is derived from an EMBL/GenBank/DDBJ whole genome shotgun (WGS) entry which is preliminary data.</text>
</comment>
<keyword evidence="4 7" id="KW-0812">Transmembrane</keyword>
<dbReference type="RefSeq" id="WP_379660816.1">
    <property type="nucleotide sequence ID" value="NZ_JBHUDG010000001.1"/>
</dbReference>
<evidence type="ECO:0000256" key="5">
    <source>
        <dbReference type="ARBA" id="ARBA00023136"/>
    </source>
</evidence>
<dbReference type="NCBIfam" id="TIGR04057">
    <property type="entry name" value="SusC_RagA_signa"/>
    <property type="match status" value="1"/>
</dbReference>
<keyword evidence="6 7" id="KW-0998">Cell outer membrane</keyword>
<reference evidence="10" key="1">
    <citation type="journal article" date="2019" name="Int. J. Syst. Evol. Microbiol.">
        <title>The Global Catalogue of Microorganisms (GCM) 10K type strain sequencing project: providing services to taxonomists for standard genome sequencing and annotation.</title>
        <authorList>
            <consortium name="The Broad Institute Genomics Platform"/>
            <consortium name="The Broad Institute Genome Sequencing Center for Infectious Disease"/>
            <person name="Wu L."/>
            <person name="Ma J."/>
        </authorList>
    </citation>
    <scope>NUCLEOTIDE SEQUENCE [LARGE SCALE GENOMIC DNA]</scope>
    <source>
        <strain evidence="10">CCUG 53762</strain>
    </source>
</reference>
<feature type="domain" description="TonB-dependent receptor plug" evidence="8">
    <location>
        <begin position="219"/>
        <end position="328"/>
    </location>
</feature>
<dbReference type="Pfam" id="PF13715">
    <property type="entry name" value="CarbopepD_reg_2"/>
    <property type="match status" value="1"/>
</dbReference>
<dbReference type="PROSITE" id="PS52016">
    <property type="entry name" value="TONB_DEPENDENT_REC_3"/>
    <property type="match status" value="1"/>
</dbReference>
<keyword evidence="10" id="KW-1185">Reference proteome</keyword>
<proteinExistence type="inferred from homology"/>
<keyword evidence="9" id="KW-0675">Receptor</keyword>
<keyword evidence="2 7" id="KW-0813">Transport</keyword>
<dbReference type="Gene3D" id="2.40.170.20">
    <property type="entry name" value="TonB-dependent receptor, beta-barrel domain"/>
    <property type="match status" value="1"/>
</dbReference>
<evidence type="ECO:0000313" key="9">
    <source>
        <dbReference type="EMBL" id="MFD1628429.1"/>
    </source>
</evidence>
<dbReference type="Gene3D" id="2.170.130.10">
    <property type="entry name" value="TonB-dependent receptor, plug domain"/>
    <property type="match status" value="1"/>
</dbReference>
<keyword evidence="5 7" id="KW-0472">Membrane</keyword>
<dbReference type="InterPro" id="IPR012910">
    <property type="entry name" value="Plug_dom"/>
</dbReference>
<dbReference type="InterPro" id="IPR008969">
    <property type="entry name" value="CarboxyPept-like_regulatory"/>
</dbReference>
<dbReference type="EMBL" id="JBHUDG010000001">
    <property type="protein sequence ID" value="MFD1628429.1"/>
    <property type="molecule type" value="Genomic_DNA"/>
</dbReference>
<evidence type="ECO:0000313" key="10">
    <source>
        <dbReference type="Proteomes" id="UP001597118"/>
    </source>
</evidence>